<sequence length="279" mass="30666">MNSLRSRPARLGLLLSAPFRWAAPSVIPSACQLRPFSQSPQLFDAESSTPSGESASAGRRTVPAPIPLVPDVATLLSVIGRNMKQHTVKFPTWEALFTLSSKQLRELGVEPTRDRRYLLRWLQKFRLGEFGIGGDFKYVRNGVAELRVEEVVDPNDPVVLRKRVVNVPVPPPAAPEASEASEAAEGEEAAEAAPAQVADTTYDLNGEPARVRGYKVVGAKAISGPFALPIKDNVGSRVTVLEGMWEHKLGRKIDGGERRRAEVRFKQRAAERRAERERG</sequence>
<proteinExistence type="inferred from homology"/>
<dbReference type="EMBL" id="KE148147">
    <property type="protein sequence ID" value="EPE09635.1"/>
    <property type="molecule type" value="Genomic_DNA"/>
</dbReference>
<gene>
    <name evidence="7" type="ORF">F503_07411</name>
</gene>
<dbReference type="PANTHER" id="PTHR28235">
    <property type="entry name" value="PROTEIN FYV4, MITOCHONDRIAL"/>
    <property type="match status" value="1"/>
</dbReference>
<dbReference type="OrthoDB" id="18595at2759"/>
<evidence type="ECO:0000256" key="5">
    <source>
        <dbReference type="SAM" id="MobiDB-lite"/>
    </source>
</evidence>
<comment type="subcellular location">
    <subcellularLocation>
        <location evidence="1">Mitochondrion</location>
    </subcellularLocation>
</comment>
<dbReference type="GO" id="GO:0005739">
    <property type="term" value="C:mitochondrion"/>
    <property type="evidence" value="ECO:0007669"/>
    <property type="project" value="UniProtKB-SubCell"/>
</dbReference>
<reference evidence="7 8" key="1">
    <citation type="journal article" date="2013" name="BMC Genomics">
        <title>The genome and transcriptome of the pine saprophyte Ophiostoma piceae, and a comparison with the bark beetle-associated pine pathogen Grosmannia clavigera.</title>
        <authorList>
            <person name="Haridas S."/>
            <person name="Wang Y."/>
            <person name="Lim L."/>
            <person name="Massoumi Alamouti S."/>
            <person name="Jackman S."/>
            <person name="Docking R."/>
            <person name="Robertson G."/>
            <person name="Birol I."/>
            <person name="Bohlmann J."/>
            <person name="Breuil C."/>
        </authorList>
    </citation>
    <scope>NUCLEOTIDE SEQUENCE [LARGE SCALE GENOMIC DNA]</scope>
    <source>
        <strain evidence="7 8">UAMH 11346</strain>
    </source>
</reference>
<protein>
    <recommendedName>
        <fullName evidence="4">Small ribosomal subunit protein mS41</fullName>
    </recommendedName>
</protein>
<feature type="region of interest" description="Disordered" evidence="5">
    <location>
        <begin position="170"/>
        <end position="196"/>
    </location>
</feature>
<evidence type="ECO:0000256" key="4">
    <source>
        <dbReference type="ARBA" id="ARBA00035129"/>
    </source>
</evidence>
<feature type="compositionally biased region" description="Polar residues" evidence="5">
    <location>
        <begin position="41"/>
        <end position="54"/>
    </location>
</feature>
<dbReference type="AlphaFoldDB" id="S3D867"/>
<evidence type="ECO:0000256" key="3">
    <source>
        <dbReference type="ARBA" id="ARBA00023128"/>
    </source>
</evidence>
<accession>S3D867</accession>
<dbReference type="HOGENOM" id="CLU_087049_0_0_1"/>
<dbReference type="PANTHER" id="PTHR28235:SF1">
    <property type="entry name" value="SMALL RIBOSOMAL SUBUNIT PROTEIN MS41"/>
    <property type="match status" value="1"/>
</dbReference>
<comment type="similarity">
    <text evidence="2">Belongs to the mitochondrion-specific ribosomal protein mS41 family.</text>
</comment>
<dbReference type="InterPro" id="IPR019083">
    <property type="entry name" value="SAM_Ribosomal_mS41"/>
</dbReference>
<feature type="domain" description="Small ribosomal subunit protein mS41 SAM" evidence="6">
    <location>
        <begin position="72"/>
        <end position="128"/>
    </location>
</feature>
<dbReference type="Proteomes" id="UP000016923">
    <property type="component" value="Unassembled WGS sequence"/>
</dbReference>
<dbReference type="InterPro" id="IPR039603">
    <property type="entry name" value="Ribosomal_mS41"/>
</dbReference>
<evidence type="ECO:0000313" key="8">
    <source>
        <dbReference type="Proteomes" id="UP000016923"/>
    </source>
</evidence>
<evidence type="ECO:0000313" key="7">
    <source>
        <dbReference type="EMBL" id="EPE09635.1"/>
    </source>
</evidence>
<evidence type="ECO:0000256" key="1">
    <source>
        <dbReference type="ARBA" id="ARBA00004173"/>
    </source>
</evidence>
<dbReference type="OMA" id="GMWEDRR"/>
<evidence type="ECO:0000256" key="2">
    <source>
        <dbReference type="ARBA" id="ARBA00010492"/>
    </source>
</evidence>
<organism evidence="7 8">
    <name type="scientific">Ophiostoma piceae (strain UAMH 11346)</name>
    <name type="common">Sap stain fungus</name>
    <dbReference type="NCBI Taxonomy" id="1262450"/>
    <lineage>
        <taxon>Eukaryota</taxon>
        <taxon>Fungi</taxon>
        <taxon>Dikarya</taxon>
        <taxon>Ascomycota</taxon>
        <taxon>Pezizomycotina</taxon>
        <taxon>Sordariomycetes</taxon>
        <taxon>Sordariomycetidae</taxon>
        <taxon>Ophiostomatales</taxon>
        <taxon>Ophiostomataceae</taxon>
        <taxon>Ophiostoma</taxon>
    </lineage>
</organism>
<dbReference type="eggNOG" id="ENOG502SCMV">
    <property type="taxonomic scope" value="Eukaryota"/>
</dbReference>
<dbReference type="VEuPathDB" id="FungiDB:F503_07411"/>
<evidence type="ECO:0000259" key="6">
    <source>
        <dbReference type="SMART" id="SM01238"/>
    </source>
</evidence>
<dbReference type="Pfam" id="PF09597">
    <property type="entry name" value="SAM_Ribosomal_mS41"/>
    <property type="match status" value="1"/>
</dbReference>
<dbReference type="SUPFAM" id="SSF47769">
    <property type="entry name" value="SAM/Pointed domain"/>
    <property type="match status" value="1"/>
</dbReference>
<dbReference type="InterPro" id="IPR013761">
    <property type="entry name" value="SAM/pointed_sf"/>
</dbReference>
<keyword evidence="3" id="KW-0496">Mitochondrion</keyword>
<dbReference type="STRING" id="1262450.S3D867"/>
<dbReference type="SMART" id="SM01238">
    <property type="entry name" value="IGR"/>
    <property type="match status" value="1"/>
</dbReference>
<feature type="region of interest" description="Disordered" evidence="5">
    <location>
        <begin position="41"/>
        <end position="62"/>
    </location>
</feature>
<name>S3D867_OPHP1</name>
<keyword evidence="8" id="KW-1185">Reference proteome</keyword>